<dbReference type="Proteomes" id="UP000498740">
    <property type="component" value="Unassembled WGS sequence"/>
</dbReference>
<protein>
    <submittedName>
        <fullName evidence="1">Uncharacterized protein</fullName>
    </submittedName>
</protein>
<evidence type="ECO:0000313" key="1">
    <source>
        <dbReference type="EMBL" id="GFN09530.1"/>
    </source>
</evidence>
<comment type="caution">
    <text evidence="1">The sequence shown here is derived from an EMBL/GenBank/DDBJ whole genome shotgun (WGS) entry which is preliminary data.</text>
</comment>
<organism evidence="1 2">
    <name type="scientific">Streptomyces microflavus</name>
    <name type="common">Streptomyces lipmanii</name>
    <dbReference type="NCBI Taxonomy" id="1919"/>
    <lineage>
        <taxon>Bacteria</taxon>
        <taxon>Bacillati</taxon>
        <taxon>Actinomycetota</taxon>
        <taxon>Actinomycetes</taxon>
        <taxon>Kitasatosporales</taxon>
        <taxon>Streptomycetaceae</taxon>
        <taxon>Streptomyces</taxon>
    </lineage>
</organism>
<sequence length="253" mass="27478">MTEQTFKVGDKATHRYHGTVEVTYGPYKDSMGETLYMMRFSGEAEQAVSPSMLTPLPAFAVGDVVTLSTTGSRATVEYGPFDDRDVYLVKLVEPPADVDGAWTFTALAHIMTKVVEPEPVKVGDRVKVLVADPGNSLSVRFVDRVGVLDRVGAGRTSTPYLVKFGDGPHGAADGTWYCDSVEKVGDETSADTFEYDGVTYEYGVRYTDNDGDPWTFKRSTVHGQPVSDNSSCFIGDSIASAVRDYGPLTKHTA</sequence>
<dbReference type="RefSeq" id="WP_032754662.1">
    <property type="nucleotide sequence ID" value="NZ_BMUG01000005.1"/>
</dbReference>
<dbReference type="EMBL" id="BLWD01000002">
    <property type="protein sequence ID" value="GFN09530.1"/>
    <property type="molecule type" value="Genomic_DNA"/>
</dbReference>
<reference evidence="1 2" key="1">
    <citation type="submission" date="2020-05" db="EMBL/GenBank/DDBJ databases">
        <title>Whole genome shotgun sequence of Streptomyces microflavus NBRC 13062.</title>
        <authorList>
            <person name="Komaki H."/>
            <person name="Tamura T."/>
        </authorList>
    </citation>
    <scope>NUCLEOTIDE SEQUENCE [LARGE SCALE GENOMIC DNA]</scope>
    <source>
        <strain evidence="1 2">NBRC 13062</strain>
    </source>
</reference>
<dbReference type="AlphaFoldDB" id="A0A7J0D470"/>
<proteinExistence type="predicted"/>
<evidence type="ECO:0000313" key="2">
    <source>
        <dbReference type="Proteomes" id="UP000498740"/>
    </source>
</evidence>
<accession>A0A7J0D470</accession>
<name>A0A7J0D470_STRMI</name>
<dbReference type="NCBIfam" id="NF038082">
    <property type="entry name" value="phiSA1p31"/>
    <property type="match status" value="1"/>
</dbReference>
<gene>
    <name evidence="1" type="ORF">Smic_80860</name>
</gene>